<name>A0AA96WH57_9CYAN</name>
<protein>
    <submittedName>
        <fullName evidence="1">Uncharacterized protein</fullName>
    </submittedName>
</protein>
<proteinExistence type="predicted"/>
<organism evidence="1">
    <name type="scientific">Leptolyngbya sp. NK1-12</name>
    <dbReference type="NCBI Taxonomy" id="2547451"/>
    <lineage>
        <taxon>Bacteria</taxon>
        <taxon>Bacillati</taxon>
        <taxon>Cyanobacteriota</taxon>
        <taxon>Cyanophyceae</taxon>
        <taxon>Leptolyngbyales</taxon>
        <taxon>Leptolyngbyaceae</taxon>
        <taxon>Leptolyngbya group</taxon>
        <taxon>Leptolyngbya</taxon>
    </lineage>
</organism>
<dbReference type="AlphaFoldDB" id="A0AA96WH57"/>
<evidence type="ECO:0000313" key="1">
    <source>
        <dbReference type="EMBL" id="WNZ25183.1"/>
    </source>
</evidence>
<accession>A0AA96WH57</accession>
<dbReference type="RefSeq" id="WP_316431327.1">
    <property type="nucleotide sequence ID" value="NZ_CP053586.1"/>
</dbReference>
<dbReference type="EMBL" id="CP053586">
    <property type="protein sequence ID" value="WNZ25183.1"/>
    <property type="molecule type" value="Genomic_DNA"/>
</dbReference>
<reference evidence="1" key="1">
    <citation type="submission" date="2020-05" db="EMBL/GenBank/DDBJ databases">
        <authorList>
            <person name="Zhu T."/>
            <person name="Keshari N."/>
            <person name="Lu X."/>
        </authorList>
    </citation>
    <scope>NUCLEOTIDE SEQUENCE</scope>
    <source>
        <strain evidence="1">NK1-12</strain>
    </source>
</reference>
<sequence length="121" mass="13256">MNSQRSLNKLINSDIGGGYSSQPVATPELTDDASADALIEDASAELYPTLPPVTVKKHSPDFISQRLKVRKIAETRLLHLADELSKLADEVRYHHPLMAEILDEAWDATEEALALMSDGDA</sequence>
<gene>
    <name evidence="1" type="ORF">HJG54_21565</name>
</gene>